<dbReference type="SUPFAM" id="SSF46785">
    <property type="entry name" value="Winged helix' DNA-binding domain"/>
    <property type="match status" value="1"/>
</dbReference>
<name>A0ABS2MAQ7_9ACTN</name>
<dbReference type="InterPro" id="IPR052509">
    <property type="entry name" value="Metal_resp_DNA-bind_regulator"/>
</dbReference>
<comment type="caution">
    <text evidence="4">The sequence shown here is derived from an EMBL/GenBank/DDBJ whole genome shotgun (WGS) entry which is preliminary data.</text>
</comment>
<dbReference type="PANTHER" id="PTHR33169">
    <property type="entry name" value="PADR-FAMILY TRANSCRIPTIONAL REGULATOR"/>
    <property type="match status" value="1"/>
</dbReference>
<dbReference type="InterPro" id="IPR005149">
    <property type="entry name" value="Tscrpt_reg_PadR_N"/>
</dbReference>
<dbReference type="GO" id="GO:0003677">
    <property type="term" value="F:DNA binding"/>
    <property type="evidence" value="ECO:0007669"/>
    <property type="project" value="UniProtKB-KW"/>
</dbReference>
<dbReference type="Pfam" id="PF03551">
    <property type="entry name" value="PadR"/>
    <property type="match status" value="1"/>
</dbReference>
<reference evidence="4 5" key="1">
    <citation type="submission" date="2021-01" db="EMBL/GenBank/DDBJ databases">
        <title>Sequencing the genomes of 1000 actinobacteria strains.</title>
        <authorList>
            <person name="Klenk H.-P."/>
        </authorList>
    </citation>
    <scope>NUCLEOTIDE SEQUENCE [LARGE SCALE GENOMIC DNA]</scope>
    <source>
        <strain evidence="4 5">DSM 18239</strain>
    </source>
</reference>
<accession>A0ABS2MAQ7</accession>
<dbReference type="InterPro" id="IPR036390">
    <property type="entry name" value="WH_DNA-bd_sf"/>
</dbReference>
<keyword evidence="4" id="KW-0238">DNA-binding</keyword>
<evidence type="ECO:0000313" key="4">
    <source>
        <dbReference type="EMBL" id="MBM7508272.1"/>
    </source>
</evidence>
<feature type="compositionally biased region" description="Low complexity" evidence="2">
    <location>
        <begin position="188"/>
        <end position="201"/>
    </location>
</feature>
<protein>
    <submittedName>
        <fullName evidence="4">DNA-binding PadR family transcriptional regulator</fullName>
    </submittedName>
</protein>
<feature type="region of interest" description="Disordered" evidence="2">
    <location>
        <begin position="175"/>
        <end position="237"/>
    </location>
</feature>
<organism evidence="4 5">
    <name type="scientific">Nocardioides salarius</name>
    <dbReference type="NCBI Taxonomy" id="374513"/>
    <lineage>
        <taxon>Bacteria</taxon>
        <taxon>Bacillati</taxon>
        <taxon>Actinomycetota</taxon>
        <taxon>Actinomycetes</taxon>
        <taxon>Propionibacteriales</taxon>
        <taxon>Nocardioidaceae</taxon>
        <taxon>Nocardioides</taxon>
    </lineage>
</organism>
<sequence>MARRGETIELAVLGLLHEGPMHGYELRKRLNLMLGWGRVLSYGSLYPTLKKMLRAGLIDESAPTRTPVSRRPRITYEVTEAGTHEFERLMSEVGPTAWEDDNFDIRFAFFSSTDMEIRLRVLEGRRTRLQERLERVQGQLSMTQKEVDRYAAELQRHGVESVEREVRWLSDLINAERDGNHPGRDAARPQSAQAQQSPQSPRDAHTDENDDQHVPPDTSAEVPATTARRPGPAAGES</sequence>
<dbReference type="Gene3D" id="1.10.10.10">
    <property type="entry name" value="Winged helix-like DNA-binding domain superfamily/Winged helix DNA-binding domain"/>
    <property type="match status" value="1"/>
</dbReference>
<feature type="compositionally biased region" description="Basic and acidic residues" evidence="2">
    <location>
        <begin position="175"/>
        <end position="187"/>
    </location>
</feature>
<feature type="domain" description="Transcription regulator PadR N-terminal" evidence="3">
    <location>
        <begin position="12"/>
        <end position="87"/>
    </location>
</feature>
<dbReference type="PANTHER" id="PTHR33169:SF26">
    <property type="entry name" value="CONSERVED PROTEIN"/>
    <property type="match status" value="1"/>
</dbReference>
<gene>
    <name evidence="4" type="ORF">JOE61_002086</name>
</gene>
<keyword evidence="1" id="KW-0175">Coiled coil</keyword>
<evidence type="ECO:0000313" key="5">
    <source>
        <dbReference type="Proteomes" id="UP000732378"/>
    </source>
</evidence>
<dbReference type="InterPro" id="IPR036388">
    <property type="entry name" value="WH-like_DNA-bd_sf"/>
</dbReference>
<keyword evidence="5" id="KW-1185">Reference proteome</keyword>
<dbReference type="Proteomes" id="UP000732378">
    <property type="component" value="Unassembled WGS sequence"/>
</dbReference>
<evidence type="ECO:0000256" key="2">
    <source>
        <dbReference type="SAM" id="MobiDB-lite"/>
    </source>
</evidence>
<feature type="compositionally biased region" description="Low complexity" evidence="2">
    <location>
        <begin position="223"/>
        <end position="237"/>
    </location>
</feature>
<dbReference type="EMBL" id="JAFBBZ010000001">
    <property type="protein sequence ID" value="MBM7508272.1"/>
    <property type="molecule type" value="Genomic_DNA"/>
</dbReference>
<evidence type="ECO:0000256" key="1">
    <source>
        <dbReference type="SAM" id="Coils"/>
    </source>
</evidence>
<feature type="coiled-coil region" evidence="1">
    <location>
        <begin position="119"/>
        <end position="153"/>
    </location>
</feature>
<evidence type="ECO:0000259" key="3">
    <source>
        <dbReference type="Pfam" id="PF03551"/>
    </source>
</evidence>
<dbReference type="RefSeq" id="WP_193671095.1">
    <property type="nucleotide sequence ID" value="NZ_JACDTV010000025.1"/>
</dbReference>
<feature type="compositionally biased region" description="Basic and acidic residues" evidence="2">
    <location>
        <begin position="202"/>
        <end position="214"/>
    </location>
</feature>
<proteinExistence type="predicted"/>